<reference evidence="8 9" key="1">
    <citation type="submission" date="2021-04" db="EMBL/GenBank/DDBJ databases">
        <title>Whole genome sequence of Jiella sp. KSK16Y-1.</title>
        <authorList>
            <person name="Tuo L."/>
        </authorList>
    </citation>
    <scope>NUCLEOTIDE SEQUENCE [LARGE SCALE GENOMIC DNA]</scope>
    <source>
        <strain evidence="8 9">KSK16Y-1</strain>
    </source>
</reference>
<evidence type="ECO:0000256" key="3">
    <source>
        <dbReference type="ARBA" id="ARBA00022670"/>
    </source>
</evidence>
<dbReference type="Pfam" id="PF17676">
    <property type="entry name" value="Peptidase_S66C"/>
    <property type="match status" value="1"/>
</dbReference>
<dbReference type="PANTHER" id="PTHR30237">
    <property type="entry name" value="MURAMOYLTETRAPEPTIDE CARBOXYPEPTIDASE"/>
    <property type="match status" value="1"/>
</dbReference>
<evidence type="ECO:0000313" key="9">
    <source>
        <dbReference type="Proteomes" id="UP000678276"/>
    </source>
</evidence>
<protein>
    <submittedName>
        <fullName evidence="8">LD-carboxypeptidase</fullName>
    </submittedName>
</protein>
<dbReference type="CDD" id="cd07025">
    <property type="entry name" value="Peptidase_S66"/>
    <property type="match status" value="1"/>
</dbReference>
<dbReference type="PANTHER" id="PTHR30237:SF2">
    <property type="entry name" value="MUREIN TETRAPEPTIDE CARBOXYPEPTIDASE"/>
    <property type="match status" value="1"/>
</dbReference>
<dbReference type="InterPro" id="IPR040449">
    <property type="entry name" value="Peptidase_S66_N"/>
</dbReference>
<dbReference type="SUPFAM" id="SSF52317">
    <property type="entry name" value="Class I glutamine amidotransferase-like"/>
    <property type="match status" value="1"/>
</dbReference>
<dbReference type="Gene3D" id="3.40.50.10740">
    <property type="entry name" value="Class I glutamine amidotransferase-like"/>
    <property type="match status" value="1"/>
</dbReference>
<dbReference type="InterPro" id="IPR027478">
    <property type="entry name" value="LdcA_N"/>
</dbReference>
<proteinExistence type="inferred from homology"/>
<sequence>MPPVLRPPLLQEGDVVRLVSPASFVDEGYLARLSGILTSWKLEVQHGTHVLCRHGFLAGTDEKRLADLNDAFNDPTVRAVIATRGGKGSYRIAGDIDFVALRRDPKWFVGFSDNTILHLAMQRDCGLVGVHSAVFGMAESASHKDAAGSVRAALMETEPRVVTRSSGEPTAVLTTSGQIEGRLVGGNLDLVATAAGWALPSLKEAIVLLEAVGKHPGEVDRMLTMLRKGGCFDGVAGFAIGRFTGSSPKAEATIIALLTDHLRHMDVPVLGGLPIGHGDGMEAVRIGGPARLDADEGRLIVL</sequence>
<evidence type="ECO:0000259" key="7">
    <source>
        <dbReference type="Pfam" id="PF17676"/>
    </source>
</evidence>
<keyword evidence="3" id="KW-0645">Protease</keyword>
<dbReference type="PIRSF" id="PIRSF028757">
    <property type="entry name" value="LD-carboxypeptidase"/>
    <property type="match status" value="1"/>
</dbReference>
<dbReference type="SUPFAM" id="SSF141986">
    <property type="entry name" value="LD-carboxypeptidase A C-terminal domain-like"/>
    <property type="match status" value="1"/>
</dbReference>
<evidence type="ECO:0000313" key="8">
    <source>
        <dbReference type="EMBL" id="MBP0615849.1"/>
    </source>
</evidence>
<dbReference type="EMBL" id="JAGJCF010000005">
    <property type="protein sequence ID" value="MBP0615849.1"/>
    <property type="molecule type" value="Genomic_DNA"/>
</dbReference>
<evidence type="ECO:0000256" key="4">
    <source>
        <dbReference type="ARBA" id="ARBA00022801"/>
    </source>
</evidence>
<evidence type="ECO:0000259" key="6">
    <source>
        <dbReference type="Pfam" id="PF02016"/>
    </source>
</evidence>
<dbReference type="InterPro" id="IPR029062">
    <property type="entry name" value="Class_I_gatase-like"/>
</dbReference>
<keyword evidence="4" id="KW-0378">Hydrolase</keyword>
<gene>
    <name evidence="8" type="ORF">J6595_09680</name>
</gene>
<dbReference type="Pfam" id="PF02016">
    <property type="entry name" value="Peptidase_S66"/>
    <property type="match status" value="1"/>
</dbReference>
<dbReference type="InterPro" id="IPR040921">
    <property type="entry name" value="Peptidase_S66C"/>
</dbReference>
<organism evidence="8 9">
    <name type="scientific">Jiella mangrovi</name>
    <dbReference type="NCBI Taxonomy" id="2821407"/>
    <lineage>
        <taxon>Bacteria</taxon>
        <taxon>Pseudomonadati</taxon>
        <taxon>Pseudomonadota</taxon>
        <taxon>Alphaproteobacteria</taxon>
        <taxon>Hyphomicrobiales</taxon>
        <taxon>Aurantimonadaceae</taxon>
        <taxon>Jiella</taxon>
    </lineage>
</organism>
<comment type="caution">
    <text evidence="8">The sequence shown here is derived from an EMBL/GenBank/DDBJ whole genome shotgun (WGS) entry which is preliminary data.</text>
</comment>
<evidence type="ECO:0000256" key="5">
    <source>
        <dbReference type="ARBA" id="ARBA00022825"/>
    </source>
</evidence>
<dbReference type="Proteomes" id="UP000678276">
    <property type="component" value="Unassembled WGS sequence"/>
</dbReference>
<evidence type="ECO:0000256" key="1">
    <source>
        <dbReference type="ARBA" id="ARBA00010233"/>
    </source>
</evidence>
<comment type="similarity">
    <text evidence="1">Belongs to the peptidase S66 family.</text>
</comment>
<dbReference type="InterPro" id="IPR003507">
    <property type="entry name" value="S66_fam"/>
</dbReference>
<keyword evidence="5" id="KW-0720">Serine protease</keyword>
<name>A0ABS4BGH2_9HYPH</name>
<keyword evidence="2" id="KW-0121">Carboxypeptidase</keyword>
<evidence type="ECO:0000256" key="2">
    <source>
        <dbReference type="ARBA" id="ARBA00022645"/>
    </source>
</evidence>
<feature type="domain" description="LD-carboxypeptidase N-terminal" evidence="6">
    <location>
        <begin position="16"/>
        <end position="131"/>
    </location>
</feature>
<keyword evidence="9" id="KW-1185">Reference proteome</keyword>
<feature type="domain" description="LD-carboxypeptidase C-terminal" evidence="7">
    <location>
        <begin position="180"/>
        <end position="292"/>
    </location>
</feature>
<dbReference type="InterPro" id="IPR027461">
    <property type="entry name" value="Carboxypeptidase_A_C_sf"/>
</dbReference>
<dbReference type="Gene3D" id="3.50.30.60">
    <property type="entry name" value="LD-carboxypeptidase A C-terminal domain-like"/>
    <property type="match status" value="1"/>
</dbReference>
<accession>A0ABS4BGH2</accession>